<protein>
    <submittedName>
        <fullName evidence="1">Uncharacterized protein</fullName>
    </submittedName>
</protein>
<reference evidence="1" key="1">
    <citation type="journal article" date="2014" name="Front. Microbiol.">
        <title>High frequency of phylogenetically diverse reductive dehalogenase-homologous genes in deep subseafloor sedimentary metagenomes.</title>
        <authorList>
            <person name="Kawai M."/>
            <person name="Futagami T."/>
            <person name="Toyoda A."/>
            <person name="Takaki Y."/>
            <person name="Nishi S."/>
            <person name="Hori S."/>
            <person name="Arai W."/>
            <person name="Tsubouchi T."/>
            <person name="Morono Y."/>
            <person name="Uchiyama I."/>
            <person name="Ito T."/>
            <person name="Fujiyama A."/>
            <person name="Inagaki F."/>
            <person name="Takami H."/>
        </authorList>
    </citation>
    <scope>NUCLEOTIDE SEQUENCE</scope>
    <source>
        <strain evidence="1">Expedition CK06-06</strain>
    </source>
</reference>
<dbReference type="AlphaFoldDB" id="X1L1E1"/>
<comment type="caution">
    <text evidence="1">The sequence shown here is derived from an EMBL/GenBank/DDBJ whole genome shotgun (WGS) entry which is preliminary data.</text>
</comment>
<accession>X1L1E1</accession>
<dbReference type="EMBL" id="BARU01038770">
    <property type="protein sequence ID" value="GAH87968.1"/>
    <property type="molecule type" value="Genomic_DNA"/>
</dbReference>
<sequence>MRGKGDWSKKTAGLRSGQPVNVAGKSFKELEKIGLIKNGTGKDGKEGVEFILITGSEKEQKDLLAKLKEKVEVK</sequence>
<proteinExistence type="predicted"/>
<organism evidence="1">
    <name type="scientific">marine sediment metagenome</name>
    <dbReference type="NCBI Taxonomy" id="412755"/>
    <lineage>
        <taxon>unclassified sequences</taxon>
        <taxon>metagenomes</taxon>
        <taxon>ecological metagenomes</taxon>
    </lineage>
</organism>
<evidence type="ECO:0000313" key="1">
    <source>
        <dbReference type="EMBL" id="GAH87968.1"/>
    </source>
</evidence>
<name>X1L1E1_9ZZZZ</name>
<gene>
    <name evidence="1" type="ORF">S03H2_60195</name>
</gene>